<evidence type="ECO:0000313" key="3">
    <source>
        <dbReference type="Proteomes" id="UP000215005"/>
    </source>
</evidence>
<organism evidence="2 3">
    <name type="scientific">Nocardiopsis gilva YIM 90087</name>
    <dbReference type="NCBI Taxonomy" id="1235441"/>
    <lineage>
        <taxon>Bacteria</taxon>
        <taxon>Bacillati</taxon>
        <taxon>Actinomycetota</taxon>
        <taxon>Actinomycetes</taxon>
        <taxon>Streptosporangiales</taxon>
        <taxon>Nocardiopsidaceae</taxon>
        <taxon>Nocardiopsis</taxon>
    </lineage>
</organism>
<dbReference type="PANTHER" id="PTHR22642:SF2">
    <property type="entry name" value="PROTEIN LONG AFTER FAR-RED 3"/>
    <property type="match status" value="1"/>
</dbReference>
<name>A0A223S3B1_9ACTN</name>
<dbReference type="EMBL" id="CP022753">
    <property type="protein sequence ID" value="ASU82608.1"/>
    <property type="molecule type" value="Genomic_DNA"/>
</dbReference>
<proteinExistence type="predicted"/>
<dbReference type="InterPro" id="IPR013108">
    <property type="entry name" value="Amidohydro_3"/>
</dbReference>
<dbReference type="AlphaFoldDB" id="A0A223S3B1"/>
<reference evidence="2 3" key="1">
    <citation type="submission" date="2017-08" db="EMBL/GenBank/DDBJ databases">
        <title>The complete genome sequence of Nocardiopsis gilva YIM 90087.</title>
        <authorList>
            <person name="Yin M."/>
            <person name="Tang S."/>
        </authorList>
    </citation>
    <scope>NUCLEOTIDE SEQUENCE [LARGE SCALE GENOMIC DNA]</scope>
    <source>
        <strain evidence="2 3">YIM 90087</strain>
    </source>
</reference>
<dbReference type="Gene3D" id="3.10.310.70">
    <property type="match status" value="1"/>
</dbReference>
<accession>A0A223S3B1</accession>
<dbReference type="KEGG" id="ngv:CDO52_07250"/>
<evidence type="ECO:0000313" key="2">
    <source>
        <dbReference type="EMBL" id="ASU82608.1"/>
    </source>
</evidence>
<dbReference type="InterPro" id="IPR032466">
    <property type="entry name" value="Metal_Hydrolase"/>
</dbReference>
<dbReference type="PANTHER" id="PTHR22642">
    <property type="entry name" value="IMIDAZOLONEPROPIONASE"/>
    <property type="match status" value="1"/>
</dbReference>
<dbReference type="Gene3D" id="3.20.20.140">
    <property type="entry name" value="Metal-dependent hydrolases"/>
    <property type="match status" value="1"/>
</dbReference>
<dbReference type="Proteomes" id="UP000215005">
    <property type="component" value="Chromosome"/>
</dbReference>
<dbReference type="InterPro" id="IPR011059">
    <property type="entry name" value="Metal-dep_hydrolase_composite"/>
</dbReference>
<gene>
    <name evidence="2" type="ORF">CDO52_07250</name>
</gene>
<dbReference type="SUPFAM" id="SSF51556">
    <property type="entry name" value="Metallo-dependent hydrolases"/>
    <property type="match status" value="1"/>
</dbReference>
<dbReference type="Gene3D" id="2.30.40.10">
    <property type="entry name" value="Urease, subunit C, domain 1"/>
    <property type="match status" value="1"/>
</dbReference>
<dbReference type="InterPro" id="IPR033932">
    <property type="entry name" value="YtcJ-like"/>
</dbReference>
<dbReference type="SUPFAM" id="SSF51338">
    <property type="entry name" value="Composite domain of metallo-dependent hydrolases"/>
    <property type="match status" value="1"/>
</dbReference>
<dbReference type="CDD" id="cd01300">
    <property type="entry name" value="YtcJ_like"/>
    <property type="match status" value="1"/>
</dbReference>
<sequence>MNREATADLVVRAGTVHTMAAAERPVTALAVRRGEIVAVAAPENAQDLLETWSGPGTTVLDDPGLVVLPAIVDTHNHLMLAARNSLGAPVSLAQDIPRFLELIRERAAHTPSGQWIITGADWHELHLAERRMPTAEELDRATTDHPVLVLRGGHNGVLNSAGLRLAGIGPDTPDVQGGYIARDAAGRPTGRVQDAALELAQKALPALPAGALATGLAHASTEYAAHGIGSVRDPAVTPQEWHTYVRAQADGRLSVRSHAMILSTPASIFAAGSMGAYLDALEAQGITPDAGQGRLRLWGLKFILDGGVEAAALERPYADRPGYHGDLMWDRDDLAQCLAVCVRRGWPVGTHAFGDRAVAVLLDAIRDVVGQHGPIPPGALVIEHGGLIGGDQIADAVDLGVHITVQHALSDGLGPALLASFGPDRTAALWPLRELVDSGAWISAGTDHPIGPLDPLRCVHGMTTRHTPTGVRGPEHAIDRAEALRLYTSSGARLLGHAATGTLVPGAPADMVAYRADPFTCPADDLLRLAPEITAVGGEVVYRRA</sequence>
<protein>
    <submittedName>
        <fullName evidence="2">Amidohydrolase</fullName>
    </submittedName>
</protein>
<evidence type="ECO:0000259" key="1">
    <source>
        <dbReference type="Pfam" id="PF07969"/>
    </source>
</evidence>
<feature type="domain" description="Amidohydrolase 3" evidence="1">
    <location>
        <begin position="64"/>
        <end position="542"/>
    </location>
</feature>
<keyword evidence="2" id="KW-0378">Hydrolase</keyword>
<dbReference type="RefSeq" id="WP_017620032.1">
    <property type="nucleotide sequence ID" value="NZ_ANBG01000290.1"/>
</dbReference>
<dbReference type="GO" id="GO:0016810">
    <property type="term" value="F:hydrolase activity, acting on carbon-nitrogen (but not peptide) bonds"/>
    <property type="evidence" value="ECO:0007669"/>
    <property type="project" value="InterPro"/>
</dbReference>
<dbReference type="Pfam" id="PF07969">
    <property type="entry name" value="Amidohydro_3"/>
    <property type="match status" value="1"/>
</dbReference>
<keyword evidence="3" id="KW-1185">Reference proteome</keyword>